<dbReference type="Proteomes" id="UP000186940">
    <property type="component" value="Unassembled WGS sequence"/>
</dbReference>
<reference evidence="11" key="1">
    <citation type="submission" date="2016-05" db="EMBL/GenBank/DDBJ databases">
        <title>Microbial consortia oxidize butane by reversing methanogenesis.</title>
        <authorList>
            <person name="Laso-Perez R."/>
            <person name="Richter M."/>
            <person name="Wegener G."/>
            <person name="Musat F."/>
        </authorList>
    </citation>
    <scope>NUCLEOTIDE SEQUENCE [LARGE SCALE GENOMIC DNA]</scope>
    <source>
        <strain evidence="11">BOX2</strain>
    </source>
</reference>
<dbReference type="EMBL" id="LYOS01000003">
    <property type="protein sequence ID" value="OFV67753.1"/>
    <property type="molecule type" value="Genomic_DNA"/>
</dbReference>
<dbReference type="Pfam" id="PF03453">
    <property type="entry name" value="MoeA_N"/>
    <property type="match status" value="1"/>
</dbReference>
<evidence type="ECO:0000259" key="10">
    <source>
        <dbReference type="SMART" id="SM00852"/>
    </source>
</evidence>
<evidence type="ECO:0000256" key="9">
    <source>
        <dbReference type="ARBA" id="ARBA00047317"/>
    </source>
</evidence>
<dbReference type="InterPro" id="IPR005110">
    <property type="entry name" value="MoeA_linker/N"/>
</dbReference>
<dbReference type="Pfam" id="PF03454">
    <property type="entry name" value="MoeA_C"/>
    <property type="match status" value="1"/>
</dbReference>
<dbReference type="Gene3D" id="3.40.980.10">
    <property type="entry name" value="MoaB/Mog-like domain"/>
    <property type="match status" value="1"/>
</dbReference>
<dbReference type="SUPFAM" id="SSF53218">
    <property type="entry name" value="Molybdenum cofactor biosynthesis proteins"/>
    <property type="match status" value="1"/>
</dbReference>
<gene>
    <name evidence="11" type="ORF">SCAL_001128</name>
</gene>
<keyword evidence="7" id="KW-0460">Magnesium</keyword>
<name>A0A1F2P986_9EURY</name>
<evidence type="ECO:0000256" key="8">
    <source>
        <dbReference type="ARBA" id="ARBA00023150"/>
    </source>
</evidence>
<dbReference type="NCBIfam" id="TIGR00177">
    <property type="entry name" value="molyb_syn"/>
    <property type="match status" value="1"/>
</dbReference>
<dbReference type="InterPro" id="IPR005111">
    <property type="entry name" value="MoeA_C_domain_IV"/>
</dbReference>
<evidence type="ECO:0000256" key="6">
    <source>
        <dbReference type="ARBA" id="ARBA00022723"/>
    </source>
</evidence>
<dbReference type="FunFam" id="3.40.980.10:FF:000004">
    <property type="entry name" value="Molybdopterin molybdenumtransferase"/>
    <property type="match status" value="1"/>
</dbReference>
<comment type="catalytic activity">
    <reaction evidence="9">
        <text>adenylyl-molybdopterin + molybdate = Mo-molybdopterin + AMP + H(+)</text>
        <dbReference type="Rhea" id="RHEA:35047"/>
        <dbReference type="ChEBI" id="CHEBI:15378"/>
        <dbReference type="ChEBI" id="CHEBI:36264"/>
        <dbReference type="ChEBI" id="CHEBI:62727"/>
        <dbReference type="ChEBI" id="CHEBI:71302"/>
        <dbReference type="ChEBI" id="CHEBI:456215"/>
        <dbReference type="EC" id="2.10.1.1"/>
    </reaction>
</comment>
<feature type="domain" description="MoaB/Mog" evidence="10">
    <location>
        <begin position="188"/>
        <end position="326"/>
    </location>
</feature>
<keyword evidence="4" id="KW-0500">Molybdenum</keyword>
<comment type="caution">
    <text evidence="11">The sequence shown here is derived from an EMBL/GenBank/DDBJ whole genome shotgun (WGS) entry which is preliminary data.</text>
</comment>
<dbReference type="Gene3D" id="3.90.105.10">
    <property type="entry name" value="Molybdopterin biosynthesis moea protein, domain 2"/>
    <property type="match status" value="1"/>
</dbReference>
<dbReference type="InterPro" id="IPR036425">
    <property type="entry name" value="MoaB/Mog-like_dom_sf"/>
</dbReference>
<dbReference type="InterPro" id="IPR036688">
    <property type="entry name" value="MoeA_C_domain_IV_sf"/>
</dbReference>
<dbReference type="CDD" id="cd00887">
    <property type="entry name" value="MoeA"/>
    <property type="match status" value="1"/>
</dbReference>
<dbReference type="GO" id="GO:0046872">
    <property type="term" value="F:metal ion binding"/>
    <property type="evidence" value="ECO:0007669"/>
    <property type="project" value="UniProtKB-KW"/>
</dbReference>
<evidence type="ECO:0000313" key="11">
    <source>
        <dbReference type="EMBL" id="OFV67753.1"/>
    </source>
</evidence>
<evidence type="ECO:0000256" key="1">
    <source>
        <dbReference type="ARBA" id="ARBA00001946"/>
    </source>
</evidence>
<dbReference type="PANTHER" id="PTHR10192">
    <property type="entry name" value="MOLYBDOPTERIN BIOSYNTHESIS PROTEIN"/>
    <property type="match status" value="1"/>
</dbReference>
<evidence type="ECO:0000256" key="5">
    <source>
        <dbReference type="ARBA" id="ARBA00022679"/>
    </source>
</evidence>
<dbReference type="Pfam" id="PF00994">
    <property type="entry name" value="MoCF_biosynth"/>
    <property type="match status" value="1"/>
</dbReference>
<dbReference type="PROSITE" id="PS01079">
    <property type="entry name" value="MOCF_BIOSYNTHESIS_2"/>
    <property type="match status" value="1"/>
</dbReference>
<evidence type="ECO:0000256" key="7">
    <source>
        <dbReference type="ARBA" id="ARBA00022842"/>
    </source>
</evidence>
<dbReference type="InterPro" id="IPR036135">
    <property type="entry name" value="MoeA_linker/N_sf"/>
</dbReference>
<protein>
    <recommendedName>
        <fullName evidence="3">molybdopterin molybdotransferase</fullName>
        <ecNumber evidence="3">2.10.1.1</ecNumber>
    </recommendedName>
</protein>
<comment type="pathway">
    <text evidence="2">Cofactor biosynthesis; molybdopterin biosynthesis.</text>
</comment>
<evidence type="ECO:0000313" key="12">
    <source>
        <dbReference type="Proteomes" id="UP000186940"/>
    </source>
</evidence>
<dbReference type="Gene3D" id="2.170.190.11">
    <property type="entry name" value="Molybdopterin biosynthesis moea protein, domain 3"/>
    <property type="match status" value="1"/>
</dbReference>
<dbReference type="InterPro" id="IPR038987">
    <property type="entry name" value="MoeA-like"/>
</dbReference>
<keyword evidence="6" id="KW-0479">Metal-binding</keyword>
<sequence length="413" mass="44427">MGEGFLRLVSIQEAEAIIKANVPMLEGFEVTPLMDASSKILYENLYAPIDLPPFDRALMDGYAVMAADTFRASEEEGVTLKVTGSLRAGDAEATAITSGEAVEIATGAPIPEGADAVIMVEQTEKGGDDIVTIYGSVAPGENIQARGSDIRKGELLFPKGKVIASREIGAIAAVGLDRIKVVRKPRVAVISTGDELELPGKILGPGKIFDANTYMIMTRLLDLGADAVFKGRVQDRYSELLQAVRDAITEEFDIIILSGGTSAGRGDMLYRVVEDLGELLIHGVMIKPGKPFIFGVCDGISLFGLPGYPVSAMITFERLIEPVIRDMVGIKPQKEEKVIAEAGKRIYSARGRYEFMPVKLENVDGSLRALPVAGGSGAIKTLIDLDGYIAIEEEVEIIEEGEMVCVVKKDKFK</sequence>
<dbReference type="EC" id="2.10.1.1" evidence="3"/>
<evidence type="ECO:0000256" key="2">
    <source>
        <dbReference type="ARBA" id="ARBA00005046"/>
    </source>
</evidence>
<dbReference type="Gene3D" id="2.40.340.10">
    <property type="entry name" value="MoeA, C-terminal, domain IV"/>
    <property type="match status" value="1"/>
</dbReference>
<dbReference type="SUPFAM" id="SSF63882">
    <property type="entry name" value="MoeA N-terminal region -like"/>
    <property type="match status" value="1"/>
</dbReference>
<evidence type="ECO:0000256" key="3">
    <source>
        <dbReference type="ARBA" id="ARBA00013269"/>
    </source>
</evidence>
<proteinExistence type="predicted"/>
<accession>A0A1F2P986</accession>
<dbReference type="GO" id="GO:0005737">
    <property type="term" value="C:cytoplasm"/>
    <property type="evidence" value="ECO:0007669"/>
    <property type="project" value="TreeGrafter"/>
</dbReference>
<organism evidence="11 12">
    <name type="scientific">Candidatus Syntropharchaeum caldarium</name>
    <dbReference type="NCBI Taxonomy" id="1838285"/>
    <lineage>
        <taxon>Archaea</taxon>
        <taxon>Methanobacteriati</taxon>
        <taxon>Methanobacteriota</taxon>
        <taxon>Stenosarchaea group</taxon>
        <taxon>Methanomicrobia</taxon>
        <taxon>Methanosarcinales</taxon>
        <taxon>ANME-2 cluster</taxon>
        <taxon>Candidatus Syntropharchaeum</taxon>
    </lineage>
</organism>
<dbReference type="SMART" id="SM00852">
    <property type="entry name" value="MoCF_biosynth"/>
    <property type="match status" value="1"/>
</dbReference>
<keyword evidence="5" id="KW-0808">Transferase</keyword>
<dbReference type="NCBIfam" id="NF045515">
    <property type="entry name" value="Glp_gephyrin"/>
    <property type="match status" value="1"/>
</dbReference>
<dbReference type="FunFam" id="2.170.190.11:FF:000001">
    <property type="entry name" value="Molybdopterin molybdenumtransferase"/>
    <property type="match status" value="1"/>
</dbReference>
<dbReference type="AlphaFoldDB" id="A0A1F2P986"/>
<dbReference type="SUPFAM" id="SSF63867">
    <property type="entry name" value="MoeA C-terminal domain-like"/>
    <property type="match status" value="1"/>
</dbReference>
<dbReference type="PATRIC" id="fig|1838285.3.peg.1147"/>
<dbReference type="STRING" id="1838285.SCAL_001128"/>
<dbReference type="InterPro" id="IPR008284">
    <property type="entry name" value="MoCF_biosynth_CS"/>
</dbReference>
<evidence type="ECO:0000256" key="4">
    <source>
        <dbReference type="ARBA" id="ARBA00022505"/>
    </source>
</evidence>
<dbReference type="GO" id="GO:0006777">
    <property type="term" value="P:Mo-molybdopterin cofactor biosynthetic process"/>
    <property type="evidence" value="ECO:0007669"/>
    <property type="project" value="UniProtKB-KW"/>
</dbReference>
<dbReference type="UniPathway" id="UPA00344"/>
<dbReference type="GO" id="GO:0061599">
    <property type="term" value="F:molybdopterin molybdotransferase activity"/>
    <property type="evidence" value="ECO:0007669"/>
    <property type="project" value="UniProtKB-EC"/>
</dbReference>
<dbReference type="PANTHER" id="PTHR10192:SF5">
    <property type="entry name" value="GEPHYRIN"/>
    <property type="match status" value="1"/>
</dbReference>
<keyword evidence="8" id="KW-0501">Molybdenum cofactor biosynthesis</keyword>
<dbReference type="InterPro" id="IPR001453">
    <property type="entry name" value="MoaB/Mog_dom"/>
</dbReference>
<comment type="cofactor">
    <cofactor evidence="1">
        <name>Mg(2+)</name>
        <dbReference type="ChEBI" id="CHEBI:18420"/>
    </cofactor>
</comment>
<keyword evidence="12" id="KW-1185">Reference proteome</keyword>